<evidence type="ECO:0000256" key="3">
    <source>
        <dbReference type="ARBA" id="ARBA00022840"/>
    </source>
</evidence>
<reference evidence="8" key="2">
    <citation type="submission" date="2017-02" db="UniProtKB">
        <authorList>
            <consortium name="WormBaseParasite"/>
        </authorList>
    </citation>
    <scope>IDENTIFICATION</scope>
</reference>
<dbReference type="GO" id="GO:0005524">
    <property type="term" value="F:ATP binding"/>
    <property type="evidence" value="ECO:0007669"/>
    <property type="project" value="UniProtKB-KW"/>
</dbReference>
<keyword evidence="2" id="KW-0547">Nucleotide-binding</keyword>
<keyword evidence="4" id="KW-0143">Chaperone</keyword>
<dbReference type="STRING" id="6313.A0A0K0D7P3"/>
<sequence>LQQYQQAEKARREKEEIDKKMVQKGEDVEKEGEVYAEEYDSSAKNSSSNTTSSLGSQNSTETDAKNDTMKERNKKILLIPPVEPKAKTLKVKLDTIVTLKDVKDLTSEQLESARNVLAKFEHAENEKHKREEAMNALEALVYDLAIKIQEGEEFAEYLTSEEKEQLAEELKRLRTWMEDDADINTSTDDFVSNKAILDKLTASGHRRKSERLMLPKAIESLNNLLNHSLAFYDVALNMTTSDDPVFTTTELEVFYKLITSTTEWWKEKNASYVEQQKHEDPVVTTEELATKIRGVMDLDRELKYLLNKMKIFKPKKKEQKKSSTSGETVDSSTTAANRSAEVENGLDGEKTSNERFYASLQFKYSLLAPMKLKSVLCFVYLQETRIEAGTGEKGQEHDPSEL</sequence>
<evidence type="ECO:0000256" key="5">
    <source>
        <dbReference type="ARBA" id="ARBA00040503"/>
    </source>
</evidence>
<keyword evidence="3" id="KW-0067">ATP-binding</keyword>
<dbReference type="AlphaFoldDB" id="A0A0K0D7P3"/>
<dbReference type="InterPro" id="IPR029048">
    <property type="entry name" value="HSP70_C_sf"/>
</dbReference>
<evidence type="ECO:0000313" key="7">
    <source>
        <dbReference type="Proteomes" id="UP000035642"/>
    </source>
</evidence>
<feature type="region of interest" description="Disordered" evidence="6">
    <location>
        <begin position="316"/>
        <end position="347"/>
    </location>
</feature>
<keyword evidence="7" id="KW-1185">Reference proteome</keyword>
<name>A0A0K0D7P3_ANGCA</name>
<evidence type="ECO:0000256" key="2">
    <source>
        <dbReference type="ARBA" id="ARBA00022741"/>
    </source>
</evidence>
<organism evidence="7 8">
    <name type="scientific">Angiostrongylus cantonensis</name>
    <name type="common">Rat lungworm</name>
    <dbReference type="NCBI Taxonomy" id="6313"/>
    <lineage>
        <taxon>Eukaryota</taxon>
        <taxon>Metazoa</taxon>
        <taxon>Ecdysozoa</taxon>
        <taxon>Nematoda</taxon>
        <taxon>Chromadorea</taxon>
        <taxon>Rhabditida</taxon>
        <taxon>Rhabditina</taxon>
        <taxon>Rhabditomorpha</taxon>
        <taxon>Strongyloidea</taxon>
        <taxon>Metastrongylidae</taxon>
        <taxon>Angiostrongylus</taxon>
    </lineage>
</organism>
<protein>
    <recommendedName>
        <fullName evidence="5">Hypoxia up-regulated protein 1</fullName>
    </recommendedName>
</protein>
<dbReference type="Proteomes" id="UP000035642">
    <property type="component" value="Unassembled WGS sequence"/>
</dbReference>
<feature type="compositionally biased region" description="Polar residues" evidence="6">
    <location>
        <begin position="322"/>
        <end position="337"/>
    </location>
</feature>
<dbReference type="InterPro" id="IPR013126">
    <property type="entry name" value="Hsp_70_fam"/>
</dbReference>
<feature type="compositionally biased region" description="Low complexity" evidence="6">
    <location>
        <begin position="42"/>
        <end position="60"/>
    </location>
</feature>
<dbReference type="GO" id="GO:0034663">
    <property type="term" value="C:endoplasmic reticulum chaperone complex"/>
    <property type="evidence" value="ECO:0007669"/>
    <property type="project" value="TreeGrafter"/>
</dbReference>
<accession>A0A0K0D7P3</accession>
<dbReference type="GO" id="GO:0140662">
    <property type="term" value="F:ATP-dependent protein folding chaperone"/>
    <property type="evidence" value="ECO:0007669"/>
    <property type="project" value="InterPro"/>
</dbReference>
<proteinExistence type="inferred from homology"/>
<dbReference type="WBParaSite" id="ACAC_0000608801-mRNA-1">
    <property type="protein sequence ID" value="ACAC_0000608801-mRNA-1"/>
    <property type="gene ID" value="ACAC_0000608801"/>
</dbReference>
<evidence type="ECO:0000256" key="1">
    <source>
        <dbReference type="ARBA" id="ARBA00007381"/>
    </source>
</evidence>
<feature type="compositionally biased region" description="Basic and acidic residues" evidence="6">
    <location>
        <begin position="8"/>
        <end position="33"/>
    </location>
</feature>
<dbReference type="SUPFAM" id="SSF100934">
    <property type="entry name" value="Heat shock protein 70kD (HSP70), C-terminal subdomain"/>
    <property type="match status" value="1"/>
</dbReference>
<dbReference type="PANTHER" id="PTHR45639:SF3">
    <property type="entry name" value="HYPOXIA UP-REGULATED PROTEIN 1"/>
    <property type="match status" value="1"/>
</dbReference>
<dbReference type="GO" id="GO:0030968">
    <property type="term" value="P:endoplasmic reticulum unfolded protein response"/>
    <property type="evidence" value="ECO:0007669"/>
    <property type="project" value="TreeGrafter"/>
</dbReference>
<dbReference type="Gene3D" id="1.20.1270.10">
    <property type="match status" value="1"/>
</dbReference>
<feature type="compositionally biased region" description="Basic and acidic residues" evidence="6">
    <location>
        <begin position="62"/>
        <end position="71"/>
    </location>
</feature>
<evidence type="ECO:0000313" key="8">
    <source>
        <dbReference type="WBParaSite" id="ACAC_0000608801-mRNA-1"/>
    </source>
</evidence>
<reference evidence="7" key="1">
    <citation type="submission" date="2012-09" db="EMBL/GenBank/DDBJ databases">
        <authorList>
            <person name="Martin A.A."/>
        </authorList>
    </citation>
    <scope>NUCLEOTIDE SEQUENCE</scope>
</reference>
<dbReference type="PANTHER" id="PTHR45639">
    <property type="entry name" value="HSC70CB, ISOFORM G-RELATED"/>
    <property type="match status" value="1"/>
</dbReference>
<evidence type="ECO:0000256" key="4">
    <source>
        <dbReference type="ARBA" id="ARBA00023186"/>
    </source>
</evidence>
<feature type="region of interest" description="Disordered" evidence="6">
    <location>
        <begin position="1"/>
        <end position="72"/>
    </location>
</feature>
<comment type="similarity">
    <text evidence="1">Belongs to the heat shock protein 70 family.</text>
</comment>
<evidence type="ECO:0000256" key="6">
    <source>
        <dbReference type="SAM" id="MobiDB-lite"/>
    </source>
</evidence>